<reference evidence="3" key="2">
    <citation type="submission" date="2013-04" db="EMBL/GenBank/DDBJ databases">
        <title>Bisphenol A degrading Sphingobium sp. strain BiD32.</title>
        <authorList>
            <person name="Nielsen J.L."/>
            <person name="Zhou N.A."/>
            <person name="Kjeldal H."/>
        </authorList>
    </citation>
    <scope>NUCLEOTIDE SEQUENCE [LARGE SCALE GENOMIC DNA]</scope>
    <source>
        <strain evidence="3">BiD32</strain>
    </source>
</reference>
<name>N1MML5_9SPHN</name>
<dbReference type="InterPro" id="IPR051606">
    <property type="entry name" value="Polyketide_Oxido-like"/>
</dbReference>
<protein>
    <submittedName>
        <fullName evidence="2">Rrf2-linked NADH-flavin reductase</fullName>
    </submittedName>
</protein>
<keyword evidence="3" id="KW-1185">Reference proteome</keyword>
<accession>N1MML5</accession>
<dbReference type="AlphaFoldDB" id="N1MML5"/>
<dbReference type="Proteomes" id="UP000013201">
    <property type="component" value="Unassembled WGS sequence"/>
</dbReference>
<dbReference type="Gene3D" id="3.40.50.720">
    <property type="entry name" value="NAD(P)-binding Rossmann-like Domain"/>
    <property type="match status" value="1"/>
</dbReference>
<dbReference type="PANTHER" id="PTHR43355">
    <property type="entry name" value="FLAVIN REDUCTASE (NADPH)"/>
    <property type="match status" value="1"/>
</dbReference>
<evidence type="ECO:0000259" key="1">
    <source>
        <dbReference type="Pfam" id="PF13460"/>
    </source>
</evidence>
<gene>
    <name evidence="2" type="ORF">EBBID32_23390</name>
</gene>
<dbReference type="InterPro" id="IPR016040">
    <property type="entry name" value="NAD(P)-bd_dom"/>
</dbReference>
<feature type="domain" description="NAD(P)-binding" evidence="1">
    <location>
        <begin position="7"/>
        <end position="192"/>
    </location>
</feature>
<dbReference type="GO" id="GO:0016646">
    <property type="term" value="F:oxidoreductase activity, acting on the CH-NH group of donors, NAD or NADP as acceptor"/>
    <property type="evidence" value="ECO:0007669"/>
    <property type="project" value="TreeGrafter"/>
</dbReference>
<dbReference type="PANTHER" id="PTHR43355:SF2">
    <property type="entry name" value="FLAVIN REDUCTASE (NADPH)"/>
    <property type="match status" value="1"/>
</dbReference>
<dbReference type="RefSeq" id="WP_006957044.1">
    <property type="nucleotide sequence ID" value="NZ_CAVK010000114.1"/>
</dbReference>
<dbReference type="SUPFAM" id="SSF51735">
    <property type="entry name" value="NAD(P)-binding Rossmann-fold domains"/>
    <property type="match status" value="1"/>
</dbReference>
<dbReference type="EMBL" id="CAVK010000114">
    <property type="protein sequence ID" value="CCW17989.1"/>
    <property type="molecule type" value="Genomic_DNA"/>
</dbReference>
<evidence type="ECO:0000313" key="2">
    <source>
        <dbReference type="EMBL" id="CCW17989.1"/>
    </source>
</evidence>
<proteinExistence type="predicted"/>
<organism evidence="2 3">
    <name type="scientific">Sphingobium indicum BiD32</name>
    <dbReference type="NCBI Taxonomy" id="1301087"/>
    <lineage>
        <taxon>Bacteria</taxon>
        <taxon>Pseudomonadati</taxon>
        <taxon>Pseudomonadota</taxon>
        <taxon>Alphaproteobacteria</taxon>
        <taxon>Sphingomonadales</taxon>
        <taxon>Sphingomonadaceae</taxon>
        <taxon>Sphingobium</taxon>
    </lineage>
</organism>
<dbReference type="Pfam" id="PF13460">
    <property type="entry name" value="NAD_binding_10"/>
    <property type="match status" value="1"/>
</dbReference>
<evidence type="ECO:0000313" key="3">
    <source>
        <dbReference type="Proteomes" id="UP000013201"/>
    </source>
</evidence>
<dbReference type="InterPro" id="IPR036291">
    <property type="entry name" value="NAD(P)-bd_dom_sf"/>
</dbReference>
<reference evidence="2 3" key="1">
    <citation type="submission" date="2013-03" db="EMBL/GenBank/DDBJ databases">
        <authorList>
            <person name="Le V."/>
        </authorList>
    </citation>
    <scope>NUCLEOTIDE SEQUENCE [LARGE SCALE GENOMIC DNA]</scope>
    <source>
        <strain evidence="2 3">BiD32</strain>
    </source>
</reference>
<sequence>MKILLIGASGMIGAAILSEASGRGHSIFAVARHPQNIDPSKATTVKGADGANRPELEPLVRDVDVIVSSVSPRGEGDQTEQALGVARTLAGLAAAHDKRLVVVGGAGSLKLADGTPVLDTLPELYQGEARAMRAVLDLLKSSPVDWTFFSPAALIEPGAKTGQFRLGHDTLLVDGKGKSRISVEDFASALVDELEIHAHGRQQMTIGY</sequence>
<comment type="caution">
    <text evidence="2">The sequence shown here is derived from an EMBL/GenBank/DDBJ whole genome shotgun (WGS) entry which is preliminary data.</text>
</comment>
<dbReference type="OrthoDB" id="7352421at2"/>